<keyword evidence="2" id="KW-1185">Reference proteome</keyword>
<sequence>MASRQSSKSSSSKSGLTHSSTASAAAIARAKAEAAKVRASYASKEAKLKMEKAAREAESLTRDAQNQLERVRIDAEIEVLNLQREADAAIAEADALENPGGLRVLDTAGESVSERVKEERIKEYVDSQNDLQRQSHPPNLPASIPSHTDAKENQVKLHLPAKEDFQLNPTQELRTHNGNSFDEKISSPIMNADASPYTPRYIPSSARQPDPEPVALYLARRDLVNSGLYQYDDKPENYRAWYSSFSGAVNGLQLTSAQELDLMTKWLGKDSSELVKRIRSVHVNNPRLALIKAWERLQESYAAPEILENLLFQRLERFPKITAKDNIKLRELGDLLQEIEGAKEDGYLTGLTYLDTPRGIAPIVEKLPFGLQERWVSIGSFYKEENFGRFPPFEHFCKFVCHEAKKRNDPSFMCQSSPTTHSKPAKYTSNHFIPNKPVSVHKTNVSITNTDPNKNCPLHNKPHPLKKCRMFRNKPYSERRTILKEKGICFKCCSSTSHLAKACMSAVKCSECSSSYHDAAMHPDSSYQTIKAPSTAQEDGGEGEEQTDAINTSCTEVCGPECNDILNNRSEIPTPSAIMHQPHLRDIAKHVPDLDPDAKILLLLGRDVIRAHKVREQINGPHNAPFAQRLDLGWVVVGDVCLGNVHKPMVKTFKTNVLENGRPSIFQPCTSFIHAREARHDYDQRCSVNEKMLGQSVFIQTEHDNKNGCKGLQRRR</sequence>
<feature type="compositionally biased region" description="Basic and acidic residues" evidence="1">
    <location>
        <begin position="44"/>
        <end position="61"/>
    </location>
</feature>
<evidence type="ECO:0000313" key="3">
    <source>
        <dbReference type="RefSeq" id="XP_055361309.1"/>
    </source>
</evidence>
<dbReference type="AlphaFoldDB" id="A0A9W2XI24"/>
<dbReference type="GeneID" id="114846700"/>
<dbReference type="PANTHER" id="PTHR47331">
    <property type="entry name" value="PHD-TYPE DOMAIN-CONTAINING PROTEIN"/>
    <property type="match status" value="1"/>
</dbReference>
<reference evidence="3" key="1">
    <citation type="submission" date="2025-08" db="UniProtKB">
        <authorList>
            <consortium name="RefSeq"/>
        </authorList>
    </citation>
    <scope>IDENTIFICATION</scope>
</reference>
<dbReference type="Proteomes" id="UP000515150">
    <property type="component" value="Chromosome 21"/>
</dbReference>
<evidence type="ECO:0000313" key="2">
    <source>
        <dbReference type="Proteomes" id="UP000515150"/>
    </source>
</evidence>
<dbReference type="PANTHER" id="PTHR47331:SF6">
    <property type="entry name" value="DOUBLECORTIN DOMAIN-CONTAINING PROTEIN"/>
    <property type="match status" value="1"/>
</dbReference>
<evidence type="ECO:0000256" key="1">
    <source>
        <dbReference type="SAM" id="MobiDB-lite"/>
    </source>
</evidence>
<feature type="region of interest" description="Disordered" evidence="1">
    <location>
        <begin position="40"/>
        <end position="67"/>
    </location>
</feature>
<proteinExistence type="predicted"/>
<name>A0A9W2XI24_BETSP</name>
<accession>A0A9W2XI24</accession>
<feature type="compositionally biased region" description="Polar residues" evidence="1">
    <location>
        <begin position="126"/>
        <end position="137"/>
    </location>
</feature>
<dbReference type="RefSeq" id="XP_055361309.1">
    <property type="nucleotide sequence ID" value="XM_055505334.1"/>
</dbReference>
<gene>
    <name evidence="3" type="primary">LOC114846700</name>
</gene>
<organism evidence="2 3">
    <name type="scientific">Betta splendens</name>
    <name type="common">Siamese fighting fish</name>
    <dbReference type="NCBI Taxonomy" id="158456"/>
    <lineage>
        <taxon>Eukaryota</taxon>
        <taxon>Metazoa</taxon>
        <taxon>Chordata</taxon>
        <taxon>Craniata</taxon>
        <taxon>Vertebrata</taxon>
        <taxon>Euteleostomi</taxon>
        <taxon>Actinopterygii</taxon>
        <taxon>Neopterygii</taxon>
        <taxon>Teleostei</taxon>
        <taxon>Neoteleostei</taxon>
        <taxon>Acanthomorphata</taxon>
        <taxon>Anabantaria</taxon>
        <taxon>Anabantiformes</taxon>
        <taxon>Anabantoidei</taxon>
        <taxon>Osphronemidae</taxon>
        <taxon>Betta</taxon>
    </lineage>
</organism>
<feature type="region of interest" description="Disordered" evidence="1">
    <location>
        <begin position="125"/>
        <end position="147"/>
    </location>
</feature>
<protein>
    <submittedName>
        <fullName evidence="3">Uncharacterized protein LOC114846700 isoform X2</fullName>
    </submittedName>
</protein>
<feature type="region of interest" description="Disordered" evidence="1">
    <location>
        <begin position="1"/>
        <end position="28"/>
    </location>
</feature>